<organism evidence="2 3">
    <name type="scientific">Limosilactobacillus alvi</name>
    <dbReference type="NCBI Taxonomy" id="990412"/>
    <lineage>
        <taxon>Bacteria</taxon>
        <taxon>Bacillati</taxon>
        <taxon>Bacillota</taxon>
        <taxon>Bacilli</taxon>
        <taxon>Lactobacillales</taxon>
        <taxon>Lactobacillaceae</taxon>
        <taxon>Limosilactobacillus</taxon>
    </lineage>
</organism>
<evidence type="ECO:0000256" key="1">
    <source>
        <dbReference type="SAM" id="MobiDB-lite"/>
    </source>
</evidence>
<dbReference type="Pfam" id="PF10702">
    <property type="entry name" value="DUF2507"/>
    <property type="match status" value="1"/>
</dbReference>
<feature type="compositionally biased region" description="Basic and acidic residues" evidence="1">
    <location>
        <begin position="171"/>
        <end position="187"/>
    </location>
</feature>
<dbReference type="RefSeq" id="WP_204775828.1">
    <property type="nucleotide sequence ID" value="NZ_JACJJQ010000002.1"/>
</dbReference>
<evidence type="ECO:0000313" key="2">
    <source>
        <dbReference type="EMBL" id="MBM6753285.1"/>
    </source>
</evidence>
<proteinExistence type="predicted"/>
<sequence>MTQKLYDQLSNSVRGINAATMRDVLLPLILGNETNGILYWVGKDLARQFPVASVSELVTLTHQLGLGNLKLITKKDNTRTWELSGPVVEERVGIKKENTSFTLEAGFLAKEIEFQLSRLTEAKVTELKKDRVTITTESEAVTDEGEVELVTFIKLADQALTSETNAESTEAPEKVPHHKLTRSEKRQQKIKARAAKKAAKLAAKQAKQQAKKVK</sequence>
<dbReference type="InterPro" id="IPR024096">
    <property type="entry name" value="NO_sig/Golgi_transp_ligand-bd"/>
</dbReference>
<dbReference type="Gene3D" id="3.30.1380.20">
    <property type="entry name" value="Trafficking protein particle complex subunit 3"/>
    <property type="match status" value="1"/>
</dbReference>
<dbReference type="InterPro" id="IPR019642">
    <property type="entry name" value="DUF2507"/>
</dbReference>
<dbReference type="Proteomes" id="UP000776629">
    <property type="component" value="Unassembled WGS sequence"/>
</dbReference>
<evidence type="ECO:0000313" key="3">
    <source>
        <dbReference type="Proteomes" id="UP000776629"/>
    </source>
</evidence>
<protein>
    <submittedName>
        <fullName evidence="2">YslB family protein</fullName>
    </submittedName>
</protein>
<accession>A0ABS2EM16</accession>
<reference evidence="2 3" key="1">
    <citation type="journal article" date="2021" name="Sci. Rep.">
        <title>The distribution of antibiotic resistance genes in chicken gut microbiota commensals.</title>
        <authorList>
            <person name="Juricova H."/>
            <person name="Matiasovicova J."/>
            <person name="Kubasova T."/>
            <person name="Cejkova D."/>
            <person name="Rychlik I."/>
        </authorList>
    </citation>
    <scope>NUCLEOTIDE SEQUENCE [LARGE SCALE GENOMIC DNA]</scope>
    <source>
        <strain evidence="2 3">An810</strain>
    </source>
</reference>
<comment type="caution">
    <text evidence="2">The sequence shown here is derived from an EMBL/GenBank/DDBJ whole genome shotgun (WGS) entry which is preliminary data.</text>
</comment>
<dbReference type="SUPFAM" id="SSF111126">
    <property type="entry name" value="Ligand-binding domain in the NO signalling and Golgi transport"/>
    <property type="match status" value="1"/>
</dbReference>
<keyword evidence="3" id="KW-1185">Reference proteome</keyword>
<dbReference type="EMBL" id="JACJJQ010000002">
    <property type="protein sequence ID" value="MBM6753285.1"/>
    <property type="molecule type" value="Genomic_DNA"/>
</dbReference>
<gene>
    <name evidence="2" type="ORF">H5993_00685</name>
</gene>
<feature type="compositionally biased region" description="Basic residues" evidence="1">
    <location>
        <begin position="188"/>
        <end position="199"/>
    </location>
</feature>
<name>A0ABS2EM16_9LACO</name>
<feature type="region of interest" description="Disordered" evidence="1">
    <location>
        <begin position="162"/>
        <end position="214"/>
    </location>
</feature>